<gene>
    <name evidence="2" type="ORF">CCMP2556_LOCUS25341</name>
</gene>
<feature type="transmembrane region" description="Helical" evidence="1">
    <location>
        <begin position="113"/>
        <end position="138"/>
    </location>
</feature>
<dbReference type="EMBL" id="CAXAMN010017002">
    <property type="protein sequence ID" value="CAK9049524.1"/>
    <property type="molecule type" value="Genomic_DNA"/>
</dbReference>
<name>A0ABP0MHF1_9DINO</name>
<evidence type="ECO:0000313" key="3">
    <source>
        <dbReference type="Proteomes" id="UP001642484"/>
    </source>
</evidence>
<keyword evidence="1" id="KW-1133">Transmembrane helix</keyword>
<dbReference type="Proteomes" id="UP001642484">
    <property type="component" value="Unassembled WGS sequence"/>
</dbReference>
<keyword evidence="1" id="KW-0472">Membrane</keyword>
<comment type="caution">
    <text evidence="2">The sequence shown here is derived from an EMBL/GenBank/DDBJ whole genome shotgun (WGS) entry which is preliminary data.</text>
</comment>
<keyword evidence="3" id="KW-1185">Reference proteome</keyword>
<protein>
    <submittedName>
        <fullName evidence="2">Uncharacterized protein</fullName>
    </submittedName>
</protein>
<feature type="transmembrane region" description="Helical" evidence="1">
    <location>
        <begin position="211"/>
        <end position="239"/>
    </location>
</feature>
<evidence type="ECO:0000256" key="1">
    <source>
        <dbReference type="SAM" id="Phobius"/>
    </source>
</evidence>
<organism evidence="2 3">
    <name type="scientific">Durusdinium trenchii</name>
    <dbReference type="NCBI Taxonomy" id="1381693"/>
    <lineage>
        <taxon>Eukaryota</taxon>
        <taxon>Sar</taxon>
        <taxon>Alveolata</taxon>
        <taxon>Dinophyceae</taxon>
        <taxon>Suessiales</taxon>
        <taxon>Symbiodiniaceae</taxon>
        <taxon>Durusdinium</taxon>
    </lineage>
</organism>
<evidence type="ECO:0000313" key="2">
    <source>
        <dbReference type="EMBL" id="CAK9049524.1"/>
    </source>
</evidence>
<sequence length="381" mass="42723">MSLVAGATLLNGIGHLANLGQFVEIGQGQAFQREQMQWARRAYCLDSRALRIDLLNAVKEDVRDHHQTYASRIDTLLVVHTLLLTFALATLQYSDQFVPVSGCVECEENEHPWLVTCWVYAVSGILILPFWGIVLLIWSKLQLDHWLENSIGRLNVELRQSLSADVNVESLGDREGTELLERVEGAVTRLSSFVVEHQESFKRVWNQECRFMISAATVFLWVSCVLAILITAGMFWLFLQNHMTDQHRHAATHFALCARGVDPSAKVRSWGSWHRWPTASTSACPGPCAVRKGDTSTAGRWSRPPSRIVLNRPKAKRCRCPVRCPAACPAPPPMPPPSWPPWGDGRTPRCGLVAPAKAPTWTIPACSWPNCLQAYQPWRTT</sequence>
<keyword evidence="1" id="KW-0812">Transmembrane</keyword>
<proteinExistence type="predicted"/>
<feature type="transmembrane region" description="Helical" evidence="1">
    <location>
        <begin position="73"/>
        <end position="93"/>
    </location>
</feature>
<reference evidence="2 3" key="1">
    <citation type="submission" date="2024-02" db="EMBL/GenBank/DDBJ databases">
        <authorList>
            <person name="Chen Y."/>
            <person name="Shah S."/>
            <person name="Dougan E. K."/>
            <person name="Thang M."/>
            <person name="Chan C."/>
        </authorList>
    </citation>
    <scope>NUCLEOTIDE SEQUENCE [LARGE SCALE GENOMIC DNA]</scope>
</reference>
<accession>A0ABP0MHF1</accession>